<dbReference type="Pfam" id="PF00364">
    <property type="entry name" value="Biotin_lipoyl"/>
    <property type="match status" value="1"/>
</dbReference>
<dbReference type="PROSITE" id="PS50968">
    <property type="entry name" value="BIOTINYL_LIPOYL"/>
    <property type="match status" value="1"/>
</dbReference>
<keyword evidence="1" id="KW-0450">Lipoyl</keyword>
<dbReference type="InterPro" id="IPR011053">
    <property type="entry name" value="Single_hybrid_motif"/>
</dbReference>
<dbReference type="PROSITE" id="PS00189">
    <property type="entry name" value="LIPOYL"/>
    <property type="match status" value="1"/>
</dbReference>
<dbReference type="InterPro" id="IPR000089">
    <property type="entry name" value="Biotin_lipoyl"/>
</dbReference>
<dbReference type="Proteomes" id="UP001139168">
    <property type="component" value="Unassembled WGS sequence"/>
</dbReference>
<dbReference type="CDD" id="cd06849">
    <property type="entry name" value="lipoyl_domain"/>
    <property type="match status" value="1"/>
</dbReference>
<gene>
    <name evidence="3" type="ORF">LJ752_07795</name>
</gene>
<dbReference type="RefSeq" id="WP_227890763.1">
    <property type="nucleotide sequence ID" value="NZ_JAJFZQ010000005.1"/>
</dbReference>
<dbReference type="EMBL" id="JAJFZQ010000005">
    <property type="protein sequence ID" value="MCC3265945.1"/>
    <property type="molecule type" value="Genomic_DNA"/>
</dbReference>
<evidence type="ECO:0000313" key="4">
    <source>
        <dbReference type="Proteomes" id="UP001139168"/>
    </source>
</evidence>
<dbReference type="InterPro" id="IPR003016">
    <property type="entry name" value="2-oxoA_DH_lipoyl-BS"/>
</dbReference>
<accession>A0ABS8GH39</accession>
<dbReference type="SUPFAM" id="SSF51230">
    <property type="entry name" value="Single hybrid motif"/>
    <property type="match status" value="1"/>
</dbReference>
<reference evidence="3" key="1">
    <citation type="submission" date="2021-10" db="EMBL/GenBank/DDBJ databases">
        <title>Novel species in genus Arthrobacter.</title>
        <authorList>
            <person name="Liu Y."/>
        </authorList>
    </citation>
    <scope>NUCLEOTIDE SEQUENCE</scope>
    <source>
        <strain evidence="3">Zg-Y786</strain>
    </source>
</reference>
<evidence type="ECO:0000256" key="1">
    <source>
        <dbReference type="ARBA" id="ARBA00022823"/>
    </source>
</evidence>
<comment type="caution">
    <text evidence="3">The sequence shown here is derived from an EMBL/GenBank/DDBJ whole genome shotgun (WGS) entry which is preliminary data.</text>
</comment>
<keyword evidence="4" id="KW-1185">Reference proteome</keyword>
<dbReference type="Gene3D" id="2.40.50.100">
    <property type="match status" value="1"/>
</dbReference>
<name>A0ABS8GH39_9MICC</name>
<evidence type="ECO:0000259" key="2">
    <source>
        <dbReference type="PROSITE" id="PS50968"/>
    </source>
</evidence>
<evidence type="ECO:0000313" key="3">
    <source>
        <dbReference type="EMBL" id="MCC3265945.1"/>
    </source>
</evidence>
<protein>
    <recommendedName>
        <fullName evidence="2">Lipoyl-binding domain-containing protein</fullName>
    </recommendedName>
</protein>
<organism evidence="3 4">
    <name type="scientific">Arthrobacter gengyunqii</name>
    <dbReference type="NCBI Taxonomy" id="2886940"/>
    <lineage>
        <taxon>Bacteria</taxon>
        <taxon>Bacillati</taxon>
        <taxon>Actinomycetota</taxon>
        <taxon>Actinomycetes</taxon>
        <taxon>Micrococcales</taxon>
        <taxon>Micrococcaceae</taxon>
        <taxon>Arthrobacter</taxon>
    </lineage>
</organism>
<proteinExistence type="predicted"/>
<sequence>MTTDFLGDEGEAELIEWMVEDGEAVEEGQPIAELETSKTSNEITAPRAGTISLTAKEGDIVSVDESIATIS</sequence>
<feature type="domain" description="Lipoyl-binding" evidence="2">
    <location>
        <begin position="1"/>
        <end position="71"/>
    </location>
</feature>